<dbReference type="EMBL" id="GBRH01254220">
    <property type="protein sequence ID" value="JAD43675.1"/>
    <property type="molecule type" value="Transcribed_RNA"/>
</dbReference>
<dbReference type="AlphaFoldDB" id="A0A0A9A3V5"/>
<name>A0A0A9A3V5_ARUDO</name>
<accession>A0A0A9A3V5</accession>
<protein>
    <submittedName>
        <fullName evidence="1">Uncharacterized protein</fullName>
    </submittedName>
</protein>
<reference evidence="1" key="1">
    <citation type="submission" date="2014-09" db="EMBL/GenBank/DDBJ databases">
        <authorList>
            <person name="Magalhaes I.L.F."/>
            <person name="Oliveira U."/>
            <person name="Santos F.R."/>
            <person name="Vidigal T.H.D.A."/>
            <person name="Brescovit A.D."/>
            <person name="Santos A.J."/>
        </authorList>
    </citation>
    <scope>NUCLEOTIDE SEQUENCE</scope>
    <source>
        <tissue evidence="1">Shoot tissue taken approximately 20 cm above the soil surface</tissue>
    </source>
</reference>
<evidence type="ECO:0000313" key="1">
    <source>
        <dbReference type="EMBL" id="JAD43675.1"/>
    </source>
</evidence>
<sequence>MTFSIHTRSCVLPPFLVVYSNRMQATGPGCMSNTRVTFFEMLCLKGLPFTSCSFK</sequence>
<organism evidence="1">
    <name type="scientific">Arundo donax</name>
    <name type="common">Giant reed</name>
    <name type="synonym">Donax arundinaceus</name>
    <dbReference type="NCBI Taxonomy" id="35708"/>
    <lineage>
        <taxon>Eukaryota</taxon>
        <taxon>Viridiplantae</taxon>
        <taxon>Streptophyta</taxon>
        <taxon>Embryophyta</taxon>
        <taxon>Tracheophyta</taxon>
        <taxon>Spermatophyta</taxon>
        <taxon>Magnoliopsida</taxon>
        <taxon>Liliopsida</taxon>
        <taxon>Poales</taxon>
        <taxon>Poaceae</taxon>
        <taxon>PACMAD clade</taxon>
        <taxon>Arundinoideae</taxon>
        <taxon>Arundineae</taxon>
        <taxon>Arundo</taxon>
    </lineage>
</organism>
<proteinExistence type="predicted"/>
<reference evidence="1" key="2">
    <citation type="journal article" date="2015" name="Data Brief">
        <title>Shoot transcriptome of the giant reed, Arundo donax.</title>
        <authorList>
            <person name="Barrero R.A."/>
            <person name="Guerrero F.D."/>
            <person name="Moolhuijzen P."/>
            <person name="Goolsby J.A."/>
            <person name="Tidwell J."/>
            <person name="Bellgard S.E."/>
            <person name="Bellgard M.I."/>
        </authorList>
    </citation>
    <scope>NUCLEOTIDE SEQUENCE</scope>
    <source>
        <tissue evidence="1">Shoot tissue taken approximately 20 cm above the soil surface</tissue>
    </source>
</reference>